<dbReference type="Proteomes" id="UP000029385">
    <property type="component" value="Unassembled WGS sequence"/>
</dbReference>
<dbReference type="InterPro" id="IPR010364">
    <property type="entry name" value="Uncharacterised_IM_CreD"/>
</dbReference>
<dbReference type="OrthoDB" id="9791851at2"/>
<accession>A0A091B9Q0</accession>
<dbReference type="PIRSF" id="PIRSF004548">
    <property type="entry name" value="CreD"/>
    <property type="match status" value="1"/>
</dbReference>
<organism evidence="2 3">
    <name type="scientific">Arenimonas oryziterrae DSM 21050 = YC6267</name>
    <dbReference type="NCBI Taxonomy" id="1121015"/>
    <lineage>
        <taxon>Bacteria</taxon>
        <taxon>Pseudomonadati</taxon>
        <taxon>Pseudomonadota</taxon>
        <taxon>Gammaproteobacteria</taxon>
        <taxon>Lysobacterales</taxon>
        <taxon>Lysobacteraceae</taxon>
        <taxon>Arenimonas</taxon>
    </lineage>
</organism>
<evidence type="ECO:0008006" key="4">
    <source>
        <dbReference type="Google" id="ProtNLM"/>
    </source>
</evidence>
<dbReference type="PATRIC" id="fig|1121015.4.peg.2624"/>
<keyword evidence="1" id="KW-1133">Transmembrane helix</keyword>
<dbReference type="eggNOG" id="COG4452">
    <property type="taxonomic scope" value="Bacteria"/>
</dbReference>
<feature type="transmembrane region" description="Helical" evidence="1">
    <location>
        <begin position="406"/>
        <end position="424"/>
    </location>
</feature>
<name>A0A091B9Q0_9GAMM</name>
<dbReference type="NCBIfam" id="NF008712">
    <property type="entry name" value="PRK11715.1-1"/>
    <property type="match status" value="1"/>
</dbReference>
<dbReference type="AlphaFoldDB" id="A0A091B9Q0"/>
<keyword evidence="3" id="KW-1185">Reference proteome</keyword>
<dbReference type="PANTHER" id="PTHR30092:SF0">
    <property type="entry name" value="INNER MEMBRANE PROTEIN CRED"/>
    <property type="match status" value="1"/>
</dbReference>
<comment type="caution">
    <text evidence="2">The sequence shown here is derived from an EMBL/GenBank/DDBJ whole genome shotgun (WGS) entry which is preliminary data.</text>
</comment>
<feature type="transmembrane region" description="Helical" evidence="1">
    <location>
        <begin position="383"/>
        <end position="400"/>
    </location>
</feature>
<sequence>MSRMTFFLKALAVGFLTLLLMIPLAMINGTIAERQNYREEAIETIAQSTARAQSLAGPVLIVPYTDEYTSVVTDEKGRQTLTRNKVEQHWTFFPKTLAMTGRMQPDELKLGLHRVRVYELRSQLQARFLQELPVATDGATRTVGRPYLSLSVADVRGVVGTPVLTVNGARTALLQGAGAYREDTGLHAPLAAARPGDKLDLGVQLDLVLKGTEALNIVPIADSNRITIDSAWPHPQFGGSFSPRSRHVSEKGFDALWEISSLAASTQAQYLHDKTGDSMDRLRISLVDPVNIYTQADRASKYGFLFVMLTFVGFFMFELIKRLAIHPIQYGLVGLALAIFFLLLISLSEHMEFWIAYLAASIACIGLLGVYLSAVLHSAVRGASFASMLTLLYAALYGLLVSEDNALVLGSLMLFVILAAIMLVTRRIDWYALGNNGTEPPPLPAASAGAGKP</sequence>
<keyword evidence="1" id="KW-0812">Transmembrane</keyword>
<feature type="transmembrane region" description="Helical" evidence="1">
    <location>
        <begin position="354"/>
        <end position="376"/>
    </location>
</feature>
<evidence type="ECO:0000313" key="2">
    <source>
        <dbReference type="EMBL" id="KFN41190.1"/>
    </source>
</evidence>
<evidence type="ECO:0000256" key="1">
    <source>
        <dbReference type="SAM" id="Phobius"/>
    </source>
</evidence>
<dbReference type="Pfam" id="PF06123">
    <property type="entry name" value="CreD"/>
    <property type="match status" value="1"/>
</dbReference>
<gene>
    <name evidence="2" type="ORF">N789_04705</name>
</gene>
<reference evidence="2 3" key="1">
    <citation type="submission" date="2013-09" db="EMBL/GenBank/DDBJ databases">
        <title>Genome sequencing of Arenimonas oryziterrae.</title>
        <authorList>
            <person name="Chen F."/>
            <person name="Wang G."/>
        </authorList>
    </citation>
    <scope>NUCLEOTIDE SEQUENCE [LARGE SCALE GENOMIC DNA]</scope>
    <source>
        <strain evidence="2 3">YC6267</strain>
    </source>
</reference>
<feature type="transmembrane region" description="Helical" evidence="1">
    <location>
        <begin position="327"/>
        <end position="348"/>
    </location>
</feature>
<dbReference type="STRING" id="1121015.GCA_000420545_00214"/>
<feature type="transmembrane region" description="Helical" evidence="1">
    <location>
        <begin position="302"/>
        <end position="320"/>
    </location>
</feature>
<dbReference type="GO" id="GO:0005886">
    <property type="term" value="C:plasma membrane"/>
    <property type="evidence" value="ECO:0007669"/>
    <property type="project" value="TreeGrafter"/>
</dbReference>
<evidence type="ECO:0000313" key="3">
    <source>
        <dbReference type="Proteomes" id="UP000029385"/>
    </source>
</evidence>
<proteinExistence type="predicted"/>
<protein>
    <recommendedName>
        <fullName evidence="4">Inner membrane protein CreD</fullName>
    </recommendedName>
</protein>
<dbReference type="EMBL" id="AVCI01000045">
    <property type="protein sequence ID" value="KFN41190.1"/>
    <property type="molecule type" value="Genomic_DNA"/>
</dbReference>
<dbReference type="PANTHER" id="PTHR30092">
    <property type="entry name" value="INNER MEMBRANE PROTEIN CRED"/>
    <property type="match status" value="1"/>
</dbReference>
<dbReference type="RefSeq" id="WP_022967887.1">
    <property type="nucleotide sequence ID" value="NZ_ATVD01000001.1"/>
</dbReference>
<keyword evidence="1" id="KW-0472">Membrane</keyword>